<organism evidence="6 7">
    <name type="scientific">Podospora bellae-mahoneyi</name>
    <dbReference type="NCBI Taxonomy" id="2093777"/>
    <lineage>
        <taxon>Eukaryota</taxon>
        <taxon>Fungi</taxon>
        <taxon>Dikarya</taxon>
        <taxon>Ascomycota</taxon>
        <taxon>Pezizomycotina</taxon>
        <taxon>Sordariomycetes</taxon>
        <taxon>Sordariomycetidae</taxon>
        <taxon>Sordariales</taxon>
        <taxon>Podosporaceae</taxon>
        <taxon>Podospora</taxon>
    </lineage>
</organism>
<dbReference type="InterPro" id="IPR032465">
    <property type="entry name" value="ACMSD"/>
</dbReference>
<keyword evidence="7" id="KW-1185">Reference proteome</keyword>
<keyword evidence="1 3" id="KW-0210">Decarboxylase</keyword>
<dbReference type="RefSeq" id="XP_062730844.1">
    <property type="nucleotide sequence ID" value="XM_062879684.1"/>
</dbReference>
<comment type="caution">
    <text evidence="6">The sequence shown here is derived from an EMBL/GenBank/DDBJ whole genome shotgun (WGS) entry which is preliminary data.</text>
</comment>
<evidence type="ECO:0000259" key="5">
    <source>
        <dbReference type="Pfam" id="PF04909"/>
    </source>
</evidence>
<protein>
    <recommendedName>
        <fullName evidence="5">Amidohydrolase-related domain-containing protein</fullName>
    </recommendedName>
</protein>
<dbReference type="Pfam" id="PF04909">
    <property type="entry name" value="Amidohydro_2"/>
    <property type="match status" value="1"/>
</dbReference>
<dbReference type="Gene3D" id="3.20.20.140">
    <property type="entry name" value="Metal-dependent hydrolases"/>
    <property type="match status" value="1"/>
</dbReference>
<keyword evidence="2 3" id="KW-0456">Lyase</keyword>
<evidence type="ECO:0000256" key="1">
    <source>
        <dbReference type="ARBA" id="ARBA00022793"/>
    </source>
</evidence>
<dbReference type="EMBL" id="JAFFGZ010000007">
    <property type="protein sequence ID" value="KAK4641868.1"/>
    <property type="molecule type" value="Genomic_DNA"/>
</dbReference>
<name>A0ABR0FD23_9PEZI</name>
<evidence type="ECO:0000256" key="4">
    <source>
        <dbReference type="SAM" id="SignalP"/>
    </source>
</evidence>
<gene>
    <name evidence="6" type="ORF">QC761_504590</name>
</gene>
<dbReference type="Proteomes" id="UP001322138">
    <property type="component" value="Unassembled WGS sequence"/>
</dbReference>
<accession>A0ABR0FD23</accession>
<reference evidence="6 7" key="1">
    <citation type="journal article" date="2023" name="bioRxiv">
        <title>High-quality genome assemblies of four members of thePodospora anserinaspecies complex.</title>
        <authorList>
            <person name="Ament-Velasquez S.L."/>
            <person name="Vogan A.A."/>
            <person name="Wallerman O."/>
            <person name="Hartmann F."/>
            <person name="Gautier V."/>
            <person name="Silar P."/>
            <person name="Giraud T."/>
            <person name="Johannesson H."/>
        </authorList>
    </citation>
    <scope>NUCLEOTIDE SEQUENCE [LARGE SCALE GENOMIC DNA]</scope>
    <source>
        <strain evidence="6 7">CBS 112042</strain>
    </source>
</reference>
<evidence type="ECO:0000256" key="2">
    <source>
        <dbReference type="ARBA" id="ARBA00023239"/>
    </source>
</evidence>
<dbReference type="SUPFAM" id="SSF51556">
    <property type="entry name" value="Metallo-dependent hydrolases"/>
    <property type="match status" value="1"/>
</dbReference>
<dbReference type="GeneID" id="87899166"/>
<dbReference type="InterPro" id="IPR032466">
    <property type="entry name" value="Metal_Hydrolase"/>
</dbReference>
<dbReference type="InterPro" id="IPR006680">
    <property type="entry name" value="Amidohydro-rel"/>
</dbReference>
<proteinExistence type="inferred from homology"/>
<feature type="chain" id="PRO_5047167195" description="Amidohydrolase-related domain-containing protein" evidence="4">
    <location>
        <begin position="21"/>
        <end position="358"/>
    </location>
</feature>
<keyword evidence="4" id="KW-0732">Signal</keyword>
<dbReference type="PANTHER" id="PTHR21240:SF30">
    <property type="entry name" value="AMIDOHYDROLASE-RELATED DOMAIN-CONTAINING PROTEIN-RELATED"/>
    <property type="match status" value="1"/>
</dbReference>
<feature type="domain" description="Amidohydrolase-related" evidence="5">
    <location>
        <begin position="97"/>
        <end position="341"/>
    </location>
</feature>
<dbReference type="PANTHER" id="PTHR21240">
    <property type="entry name" value="2-AMINO-3-CARBOXYLMUCONATE-6-SEMIALDEHYDE DECARBOXYLASE"/>
    <property type="match status" value="1"/>
</dbReference>
<feature type="signal peptide" evidence="4">
    <location>
        <begin position="1"/>
        <end position="20"/>
    </location>
</feature>
<evidence type="ECO:0000256" key="3">
    <source>
        <dbReference type="RuleBase" id="RU366045"/>
    </source>
</evidence>
<comment type="similarity">
    <text evidence="3">Belongs to the metallo-dependent hydrolases superfamily.</text>
</comment>
<evidence type="ECO:0000313" key="6">
    <source>
        <dbReference type="EMBL" id="KAK4641868.1"/>
    </source>
</evidence>
<sequence length="358" mass="39874">MSAIMEFLRFIPLLILPVLAKMPPLITLEEHYASATTPDAMKALFKEQTQFLPNVMEKLTNLSSLRLSDMDKGDVTIQVVSHAAGLGSYPVNYSRSANDQVYEAVKNAKGRLAGFATAPMSQPAEAAAEFRRAVAELGFVGALVDNHDGKGGYFDGKEYDAFWAVAEEFDVPVYLHPTWPSEDMAPRYQGNFDPIAANSLGSSGWGWHQDTGLHVLRLFASGLFDRRPKLKIIAGHMGEMIPFMLQRIDRLSGRWSTAQRNFTTVYRENIYVTTSGVWSLDPMRCILANTPIDHILYSIDYPFTSNEVGLAWFKELEASGLVDQEQLEAIAYKNAEKLLRIKVDDVKGNCTHGTAWQG</sequence>
<evidence type="ECO:0000313" key="7">
    <source>
        <dbReference type="Proteomes" id="UP001322138"/>
    </source>
</evidence>